<name>A0ABU7SFQ0_9ACTN</name>
<evidence type="ECO:0000313" key="4">
    <source>
        <dbReference type="EMBL" id="MEE6310606.1"/>
    </source>
</evidence>
<dbReference type="EMBL" id="JAZGQL010000012">
    <property type="protein sequence ID" value="MEE6308778.1"/>
    <property type="molecule type" value="Genomic_DNA"/>
</dbReference>
<comment type="caution">
    <text evidence="3">The sequence shown here is derived from an EMBL/GenBank/DDBJ whole genome shotgun (WGS) entry which is preliminary data.</text>
</comment>
<dbReference type="InterPro" id="IPR013538">
    <property type="entry name" value="ASHA1/2-like_C"/>
</dbReference>
<dbReference type="Proteomes" id="UP001339911">
    <property type="component" value="Unassembled WGS sequence"/>
</dbReference>
<evidence type="ECO:0000259" key="2">
    <source>
        <dbReference type="Pfam" id="PF08327"/>
    </source>
</evidence>
<dbReference type="Pfam" id="PF08327">
    <property type="entry name" value="AHSA1"/>
    <property type="match status" value="1"/>
</dbReference>
<evidence type="ECO:0000313" key="3">
    <source>
        <dbReference type="EMBL" id="MEE6308778.1"/>
    </source>
</evidence>
<protein>
    <submittedName>
        <fullName evidence="3">SRPBCC family protein</fullName>
    </submittedName>
</protein>
<sequence>MSGGGRELTVTTPTDREIVLTRAFDAPAGLVFDALTRPDLLRRWFGARGWQLVDCQLDLRVGGAWRFVSRGPGDEEMAHGGTYQVIEPARRLVYTERYDDQSYPGDTLIDHRLVERAGVTTLTSTIRYATPEGRDRVLRYPMRRGVTEGYRRLDHLLAERVESP</sequence>
<keyword evidence="5" id="KW-1185">Reference proteome</keyword>
<dbReference type="CDD" id="cd07826">
    <property type="entry name" value="SRPBCC_CalC_Aha1-like_9"/>
    <property type="match status" value="1"/>
</dbReference>
<organism evidence="3 5">
    <name type="scientific">Plantactinospora veratri</name>
    <dbReference type="NCBI Taxonomy" id="1436122"/>
    <lineage>
        <taxon>Bacteria</taxon>
        <taxon>Bacillati</taxon>
        <taxon>Actinomycetota</taxon>
        <taxon>Actinomycetes</taxon>
        <taxon>Micromonosporales</taxon>
        <taxon>Micromonosporaceae</taxon>
        <taxon>Plantactinospora</taxon>
    </lineage>
</organism>
<reference evidence="3 5" key="1">
    <citation type="submission" date="2024-01" db="EMBL/GenBank/DDBJ databases">
        <title>Genome insights into Plantactinospora veratri sp. nov.</title>
        <authorList>
            <person name="Wang L."/>
        </authorList>
    </citation>
    <scope>NUCLEOTIDE SEQUENCE [LARGE SCALE GENOMIC DNA]</scope>
    <source>
        <strain evidence="3 5">NEAU-FHS4</strain>
    </source>
</reference>
<proteinExistence type="inferred from homology"/>
<feature type="domain" description="Activator of Hsp90 ATPase homologue 1/2-like C-terminal" evidence="2">
    <location>
        <begin position="25"/>
        <end position="157"/>
    </location>
</feature>
<dbReference type="SUPFAM" id="SSF55961">
    <property type="entry name" value="Bet v1-like"/>
    <property type="match status" value="1"/>
</dbReference>
<dbReference type="Gene3D" id="3.30.530.20">
    <property type="match status" value="1"/>
</dbReference>
<accession>A0ABU7SFQ0</accession>
<evidence type="ECO:0000256" key="1">
    <source>
        <dbReference type="ARBA" id="ARBA00006817"/>
    </source>
</evidence>
<gene>
    <name evidence="3" type="ORF">V1634_18260</name>
    <name evidence="4" type="ORF">V1634_27570</name>
</gene>
<evidence type="ECO:0000313" key="5">
    <source>
        <dbReference type="Proteomes" id="UP001339911"/>
    </source>
</evidence>
<dbReference type="EMBL" id="JAZGQL010000027">
    <property type="protein sequence ID" value="MEE6310606.1"/>
    <property type="molecule type" value="Genomic_DNA"/>
</dbReference>
<comment type="similarity">
    <text evidence="1">Belongs to the AHA1 family.</text>
</comment>
<dbReference type="InterPro" id="IPR023393">
    <property type="entry name" value="START-like_dom_sf"/>
</dbReference>
<dbReference type="RefSeq" id="WP_331209058.1">
    <property type="nucleotide sequence ID" value="NZ_JAZGQL010000012.1"/>
</dbReference>